<accession>A0A1F5S1N0</accession>
<comment type="caution">
    <text evidence="2">The sequence shown here is derived from an EMBL/GenBank/DDBJ whole genome shotgun (WGS) entry which is preliminary data.</text>
</comment>
<feature type="domain" description="IrrE N-terminal-like" evidence="1">
    <location>
        <begin position="33"/>
        <end position="150"/>
    </location>
</feature>
<proteinExistence type="predicted"/>
<gene>
    <name evidence="2" type="ORF">A2257_04435</name>
</gene>
<dbReference type="Proteomes" id="UP000177407">
    <property type="component" value="Unassembled WGS sequence"/>
</dbReference>
<protein>
    <recommendedName>
        <fullName evidence="1">IrrE N-terminal-like domain-containing protein</fullName>
    </recommendedName>
</protein>
<dbReference type="Pfam" id="PF06114">
    <property type="entry name" value="Peptidase_M78"/>
    <property type="match status" value="1"/>
</dbReference>
<dbReference type="PANTHER" id="PTHR43236:SF2">
    <property type="entry name" value="BLL0069 PROTEIN"/>
    <property type="match status" value="1"/>
</dbReference>
<reference evidence="2 3" key="1">
    <citation type="journal article" date="2016" name="Nat. Commun.">
        <title>Thousands of microbial genomes shed light on interconnected biogeochemical processes in an aquifer system.</title>
        <authorList>
            <person name="Anantharaman K."/>
            <person name="Brown C.T."/>
            <person name="Hug L.A."/>
            <person name="Sharon I."/>
            <person name="Castelle C.J."/>
            <person name="Probst A.J."/>
            <person name="Thomas B.C."/>
            <person name="Singh A."/>
            <person name="Wilkins M.J."/>
            <person name="Karaoz U."/>
            <person name="Brodie E.L."/>
            <person name="Williams K.H."/>
            <person name="Hubbard S.S."/>
            <person name="Banfield J.F."/>
        </authorList>
    </citation>
    <scope>NUCLEOTIDE SEQUENCE [LARGE SCALE GENOMIC DNA]</scope>
</reference>
<name>A0A1F5S1N0_9BACT</name>
<dbReference type="InterPro" id="IPR052345">
    <property type="entry name" value="Rad_response_metalloprotease"/>
</dbReference>
<evidence type="ECO:0000313" key="2">
    <source>
        <dbReference type="EMBL" id="OGF20574.1"/>
    </source>
</evidence>
<organism evidence="2 3">
    <name type="scientific">Candidatus Falkowbacteria bacterium RIFOXYA2_FULL_38_12</name>
    <dbReference type="NCBI Taxonomy" id="1797993"/>
    <lineage>
        <taxon>Bacteria</taxon>
        <taxon>Candidatus Falkowiibacteriota</taxon>
    </lineage>
</organism>
<dbReference type="Gene3D" id="1.10.10.2910">
    <property type="match status" value="1"/>
</dbReference>
<dbReference type="InterPro" id="IPR010359">
    <property type="entry name" value="IrrE_HExxH"/>
</dbReference>
<evidence type="ECO:0000313" key="3">
    <source>
        <dbReference type="Proteomes" id="UP000177407"/>
    </source>
</evidence>
<evidence type="ECO:0000259" key="1">
    <source>
        <dbReference type="Pfam" id="PF06114"/>
    </source>
</evidence>
<dbReference type="EMBL" id="MFGA01000023">
    <property type="protein sequence ID" value="OGF20574.1"/>
    <property type="molecule type" value="Genomic_DNA"/>
</dbReference>
<sequence length="159" mass="18279">MKGLTDKIRDILKKLEIKELPIPLEKVANLFSIKVIYYPSFPDHVSGIIINREGLLAIGINSDKPKVRQRFTLAHELGHFLLGHEIDEKIIEGIYDRPTDQEREANEFAAELLVPKDFLEKDIKEKLIVLKIPELARRYEVSEQAISVRLLETGLINQI</sequence>
<dbReference type="PANTHER" id="PTHR43236">
    <property type="entry name" value="ANTITOXIN HIGA1"/>
    <property type="match status" value="1"/>
</dbReference>
<dbReference type="AlphaFoldDB" id="A0A1F5S1N0"/>